<dbReference type="GO" id="GO:0005524">
    <property type="term" value="F:ATP binding"/>
    <property type="evidence" value="ECO:0007669"/>
    <property type="project" value="UniProtKB-KW"/>
</dbReference>
<comment type="caution">
    <text evidence="10">The sequence shown here is derived from an EMBL/GenBank/DDBJ whole genome shotgun (WGS) entry which is preliminary data.</text>
</comment>
<evidence type="ECO:0000256" key="6">
    <source>
        <dbReference type="ARBA" id="ARBA00022840"/>
    </source>
</evidence>
<dbReference type="SUPFAM" id="SSF48163">
    <property type="entry name" value="An anticodon-binding domain of class I aminoacyl-tRNA synthetases"/>
    <property type="match status" value="1"/>
</dbReference>
<sequence length="171" mass="19773">MSPEDPQYPFIYYHGDRPDLGGLRYSDIINLVNAISETDPDVLLEYLGRSFGHERIRANEPFVRELLEKAIHYYEDFILPTRRTPELTEAEWALVEEFEQLIERTDDAEEIQTGVFDIARAHGMQPKRFFQILYGVLLGSDSGPRIGGFVTLVGKDRIRELIRTAREKARS</sequence>
<keyword evidence="8" id="KW-0030">Aminoacyl-tRNA synthetase</keyword>
<keyword evidence="7" id="KW-0648">Protein biosynthesis</keyword>
<evidence type="ECO:0000256" key="1">
    <source>
        <dbReference type="ARBA" id="ARBA00004496"/>
    </source>
</evidence>
<dbReference type="InterPro" id="IPR008925">
    <property type="entry name" value="aa_tRNA-synth_I_cd-bd_sf"/>
</dbReference>
<keyword evidence="5" id="KW-0547">Nucleotide-binding</keyword>
<dbReference type="GO" id="GO:0006430">
    <property type="term" value="P:lysyl-tRNA aminoacylation"/>
    <property type="evidence" value="ECO:0007669"/>
    <property type="project" value="InterPro"/>
</dbReference>
<feature type="domain" description="Aminoacyl-tRNA synthetase class I anticodon-binding" evidence="9">
    <location>
        <begin position="64"/>
        <end position="164"/>
    </location>
</feature>
<evidence type="ECO:0000313" key="11">
    <source>
        <dbReference type="Proteomes" id="UP000194267"/>
    </source>
</evidence>
<evidence type="ECO:0000256" key="4">
    <source>
        <dbReference type="ARBA" id="ARBA00022598"/>
    </source>
</evidence>
<protein>
    <recommendedName>
        <fullName evidence="9">Aminoacyl-tRNA synthetase class I anticodon-binding domain-containing protein</fullName>
    </recommendedName>
</protein>
<evidence type="ECO:0000256" key="7">
    <source>
        <dbReference type="ARBA" id="ARBA00022917"/>
    </source>
</evidence>
<comment type="subcellular location">
    <subcellularLocation>
        <location evidence="1">Cytoplasm</location>
    </subcellularLocation>
</comment>
<evidence type="ECO:0000256" key="5">
    <source>
        <dbReference type="ARBA" id="ARBA00022741"/>
    </source>
</evidence>
<proteinExistence type="inferred from homology"/>
<dbReference type="InterPro" id="IPR002904">
    <property type="entry name" value="Lys-tRNA-ligase"/>
</dbReference>
<dbReference type="GO" id="GO:0005737">
    <property type="term" value="C:cytoplasm"/>
    <property type="evidence" value="ECO:0007669"/>
    <property type="project" value="UniProtKB-SubCell"/>
</dbReference>
<reference evidence="11" key="1">
    <citation type="submission" date="2016-04" db="EMBL/GenBank/DDBJ databases">
        <authorList>
            <person name="Antunes L.P."/>
            <person name="Martins L.F."/>
            <person name="Pereira R.V."/>
            <person name="Thomas A.M."/>
            <person name="Barbosa D."/>
            <person name="Nascimento L."/>
            <person name="Silva G.M."/>
            <person name="Condomitti G.W."/>
            <person name="Digiampietri L.A."/>
            <person name="Lombardi K.C."/>
            <person name="Ramos P.L."/>
            <person name="Quaggio R.B."/>
            <person name="Oliveira J.C."/>
            <person name="Pascon R.C."/>
            <person name="Cruz J.B."/>
            <person name="Silva A.M."/>
            <person name="Setubal J.C."/>
        </authorList>
    </citation>
    <scope>NUCLEOTIDE SEQUENCE [LARGE SCALE GENOMIC DNA]</scope>
</reference>
<dbReference type="Pfam" id="PF19269">
    <property type="entry name" value="Anticodon_2"/>
    <property type="match status" value="1"/>
</dbReference>
<evidence type="ECO:0000256" key="2">
    <source>
        <dbReference type="ARBA" id="ARBA00005594"/>
    </source>
</evidence>
<dbReference type="Proteomes" id="UP000194267">
    <property type="component" value="Unassembled WGS sequence"/>
</dbReference>
<dbReference type="PANTHER" id="PTHR37940:SF1">
    <property type="entry name" value="LYSINE--TRNA LIGASE"/>
    <property type="match status" value="1"/>
</dbReference>
<evidence type="ECO:0000313" key="10">
    <source>
        <dbReference type="EMBL" id="OTA40755.1"/>
    </source>
</evidence>
<organism evidence="10 11">
    <name type="scientific">Symbiobacterium thermophilum</name>
    <dbReference type="NCBI Taxonomy" id="2734"/>
    <lineage>
        <taxon>Bacteria</taxon>
        <taxon>Bacillati</taxon>
        <taxon>Bacillota</taxon>
        <taxon>Clostridia</taxon>
        <taxon>Eubacteriales</taxon>
        <taxon>Symbiobacteriaceae</taxon>
        <taxon>Symbiobacterium</taxon>
    </lineage>
</organism>
<dbReference type="InterPro" id="IPR045462">
    <property type="entry name" value="aa-tRNA-synth_I_cd-bd"/>
</dbReference>
<comment type="similarity">
    <text evidence="2">Belongs to the class-I aminoacyl-tRNA synthetase family.</text>
</comment>
<dbReference type="Gene3D" id="1.10.10.350">
    <property type="match status" value="1"/>
</dbReference>
<gene>
    <name evidence="10" type="ORF">A6D92_13680</name>
</gene>
<name>A0A1Y2T6D0_SYMTR</name>
<dbReference type="EMBL" id="LWLV01001237">
    <property type="protein sequence ID" value="OTA40755.1"/>
    <property type="molecule type" value="Genomic_DNA"/>
</dbReference>
<evidence type="ECO:0000256" key="8">
    <source>
        <dbReference type="ARBA" id="ARBA00023146"/>
    </source>
</evidence>
<dbReference type="PANTHER" id="PTHR37940">
    <property type="entry name" value="LYSINE--TRNA LIGASE"/>
    <property type="match status" value="1"/>
</dbReference>
<accession>A0A1Y2T6D0</accession>
<keyword evidence="6" id="KW-0067">ATP-binding</keyword>
<evidence type="ECO:0000256" key="3">
    <source>
        <dbReference type="ARBA" id="ARBA00022490"/>
    </source>
</evidence>
<dbReference type="InterPro" id="IPR020751">
    <property type="entry name" value="aa-tRNA-synth_I_codon-bd_sub2"/>
</dbReference>
<evidence type="ECO:0000259" key="9">
    <source>
        <dbReference type="Pfam" id="PF19269"/>
    </source>
</evidence>
<keyword evidence="4" id="KW-0436">Ligase</keyword>
<dbReference type="AlphaFoldDB" id="A0A1Y2T6D0"/>
<dbReference type="GO" id="GO:0004824">
    <property type="term" value="F:lysine-tRNA ligase activity"/>
    <property type="evidence" value="ECO:0007669"/>
    <property type="project" value="InterPro"/>
</dbReference>
<dbReference type="GO" id="GO:0000049">
    <property type="term" value="F:tRNA binding"/>
    <property type="evidence" value="ECO:0007669"/>
    <property type="project" value="InterPro"/>
</dbReference>
<keyword evidence="3" id="KW-0963">Cytoplasm</keyword>